<evidence type="ECO:0000313" key="3">
    <source>
        <dbReference type="Proteomes" id="UP000799428"/>
    </source>
</evidence>
<dbReference type="Proteomes" id="UP000799428">
    <property type="component" value="Unassembled WGS sequence"/>
</dbReference>
<accession>A0A6G1JVK3</accession>
<name>A0A6G1JVK3_9PLEO</name>
<feature type="region of interest" description="Disordered" evidence="1">
    <location>
        <begin position="48"/>
        <end position="69"/>
    </location>
</feature>
<evidence type="ECO:0000256" key="1">
    <source>
        <dbReference type="SAM" id="MobiDB-lite"/>
    </source>
</evidence>
<sequence length="88" mass="9863">MREIVRISPSRILASSPVPRVCLGGAMHNIWRTIANVESFARIGSSSDRPMRKFLPPSDDETETETDIPQGNQIGAAFWCVEPKKRPR</sequence>
<dbReference type="AlphaFoldDB" id="A0A6G1JVK3"/>
<reference evidence="2" key="1">
    <citation type="journal article" date="2020" name="Stud. Mycol.">
        <title>101 Dothideomycetes genomes: a test case for predicting lifestyles and emergence of pathogens.</title>
        <authorList>
            <person name="Haridas S."/>
            <person name="Albert R."/>
            <person name="Binder M."/>
            <person name="Bloem J."/>
            <person name="Labutti K."/>
            <person name="Salamov A."/>
            <person name="Andreopoulos B."/>
            <person name="Baker S."/>
            <person name="Barry K."/>
            <person name="Bills G."/>
            <person name="Bluhm B."/>
            <person name="Cannon C."/>
            <person name="Castanera R."/>
            <person name="Culley D."/>
            <person name="Daum C."/>
            <person name="Ezra D."/>
            <person name="Gonzalez J."/>
            <person name="Henrissat B."/>
            <person name="Kuo A."/>
            <person name="Liang C."/>
            <person name="Lipzen A."/>
            <person name="Lutzoni F."/>
            <person name="Magnuson J."/>
            <person name="Mondo S."/>
            <person name="Nolan M."/>
            <person name="Ohm R."/>
            <person name="Pangilinan J."/>
            <person name="Park H.-J."/>
            <person name="Ramirez L."/>
            <person name="Alfaro M."/>
            <person name="Sun H."/>
            <person name="Tritt A."/>
            <person name="Yoshinaga Y."/>
            <person name="Zwiers L.-H."/>
            <person name="Turgeon B."/>
            <person name="Goodwin S."/>
            <person name="Spatafora J."/>
            <person name="Crous P."/>
            <person name="Grigoriev I."/>
        </authorList>
    </citation>
    <scope>NUCLEOTIDE SEQUENCE</scope>
    <source>
        <strain evidence="2">CBS 279.74</strain>
    </source>
</reference>
<organism evidence="2 3">
    <name type="scientific">Pleomassaria siparia CBS 279.74</name>
    <dbReference type="NCBI Taxonomy" id="1314801"/>
    <lineage>
        <taxon>Eukaryota</taxon>
        <taxon>Fungi</taxon>
        <taxon>Dikarya</taxon>
        <taxon>Ascomycota</taxon>
        <taxon>Pezizomycotina</taxon>
        <taxon>Dothideomycetes</taxon>
        <taxon>Pleosporomycetidae</taxon>
        <taxon>Pleosporales</taxon>
        <taxon>Pleomassariaceae</taxon>
        <taxon>Pleomassaria</taxon>
    </lineage>
</organism>
<dbReference type="EMBL" id="MU005782">
    <property type="protein sequence ID" value="KAF2704530.1"/>
    <property type="molecule type" value="Genomic_DNA"/>
</dbReference>
<keyword evidence="3" id="KW-1185">Reference proteome</keyword>
<evidence type="ECO:0000313" key="2">
    <source>
        <dbReference type="EMBL" id="KAF2704530.1"/>
    </source>
</evidence>
<proteinExistence type="predicted"/>
<protein>
    <submittedName>
        <fullName evidence="2">Uncharacterized protein</fullName>
    </submittedName>
</protein>
<gene>
    <name evidence="2" type="ORF">K504DRAFT_461290</name>
</gene>